<evidence type="ECO:0000256" key="1">
    <source>
        <dbReference type="ARBA" id="ARBA00013201"/>
    </source>
</evidence>
<keyword evidence="7" id="KW-1133">Transmembrane helix</keyword>
<proteinExistence type="predicted"/>
<feature type="transmembrane region" description="Helical" evidence="7">
    <location>
        <begin position="61"/>
        <end position="83"/>
    </location>
</feature>
<evidence type="ECO:0000256" key="7">
    <source>
        <dbReference type="SAM" id="Phobius"/>
    </source>
</evidence>
<gene>
    <name evidence="8" type="ORF">DPX39_090075400</name>
</gene>
<feature type="active site" description="Nucleophile" evidence="6">
    <location>
        <position position="290"/>
    </location>
</feature>
<reference evidence="8 9" key="1">
    <citation type="submission" date="2018-09" db="EMBL/GenBank/DDBJ databases">
        <title>whole genome sequence of T. equiperdum IVM-t1 strain.</title>
        <authorList>
            <person name="Suganuma K."/>
        </authorList>
    </citation>
    <scope>NUCLEOTIDE SEQUENCE [LARGE SCALE GENOMIC DNA]</scope>
    <source>
        <strain evidence="8 9">IVM-t1</strain>
    </source>
</reference>
<comment type="caution">
    <text evidence="8">The sequence shown here is derived from an EMBL/GenBank/DDBJ whole genome shotgun (WGS) entry which is preliminary data.</text>
</comment>
<evidence type="ECO:0000256" key="6">
    <source>
        <dbReference type="PIRSR" id="PIRSR018169-1"/>
    </source>
</evidence>
<feature type="transmembrane region" description="Helical" evidence="7">
    <location>
        <begin position="35"/>
        <end position="55"/>
    </location>
</feature>
<organism evidence="8 9">
    <name type="scientific">Trypanosoma brucei equiperdum</name>
    <dbReference type="NCBI Taxonomy" id="630700"/>
    <lineage>
        <taxon>Eukaryota</taxon>
        <taxon>Discoba</taxon>
        <taxon>Euglenozoa</taxon>
        <taxon>Kinetoplastea</taxon>
        <taxon>Metakinetoplastina</taxon>
        <taxon>Trypanosomatida</taxon>
        <taxon>Trypanosomatidae</taxon>
        <taxon>Trypanosoma</taxon>
    </lineage>
</organism>
<accession>A0A3L6L4Z7</accession>
<sequence>MVTWALKYFVRVVRWSTEAFLIWPTRPLFDYATSLHCVPISGTFITSVLLCFYGFPLLWSTAMVAVGFIISGVLFLVSPLPLLKPIGGRYSVGLVHMNGCRSQSIPPVAVFYPTNMVPEKKGLPYVPFGDDRFLRGVAAYANVPFFFIRDFSFVRISASRNAVPAALLNQYERVPPIVVFSHGLAGYHLFYSCFALDLAARGAIVICLGHCDNSASFMRDSSGKESEVPLKDYGWEVPAREAQVAQRVSEVRGTLQRLTEKDFWTTLGYSNSDIDKFLSKPLQVHLGGHSFGGATVLAAALEENQNPVKGVSVKSVYTFDPWMLPIQNEHFCNPLSDGRKSYTVPTVTVHSDDWVKDSESWEFFKRMKALVLEQSAYASLNEVEKQALFGIVVTKNTNHLSLVDVSVLSPVMHGNIWATVSPRVQIMEWCNALLRFAKQNTEVCSTC</sequence>
<dbReference type="Gene3D" id="3.40.50.1820">
    <property type="entry name" value="alpha/beta hydrolase"/>
    <property type="match status" value="1"/>
</dbReference>
<dbReference type="GO" id="GO:0003847">
    <property type="term" value="F:1-alkyl-2-acetylglycerophosphocholine esterase activity"/>
    <property type="evidence" value="ECO:0007669"/>
    <property type="project" value="UniProtKB-UniRule"/>
</dbReference>
<dbReference type="EC" id="3.1.1.47" evidence="1 5"/>
<evidence type="ECO:0000256" key="2">
    <source>
        <dbReference type="ARBA" id="ARBA00022801"/>
    </source>
</evidence>
<evidence type="ECO:0000256" key="3">
    <source>
        <dbReference type="ARBA" id="ARBA00022963"/>
    </source>
</evidence>
<keyword evidence="4 5" id="KW-0443">Lipid metabolism</keyword>
<keyword evidence="2 5" id="KW-0378">Hydrolase</keyword>
<dbReference type="FunFam" id="3.40.50.1820:FF:000584">
    <property type="entry name" value="1-alkyl-2-acetylglycerophosphocholine esterase"/>
    <property type="match status" value="1"/>
</dbReference>
<dbReference type="EMBL" id="QSBY01000009">
    <property type="protein sequence ID" value="RHW70611.1"/>
    <property type="molecule type" value="Genomic_DNA"/>
</dbReference>
<keyword evidence="7" id="KW-0472">Membrane</keyword>
<dbReference type="PANTHER" id="PTHR10272:SF0">
    <property type="entry name" value="PLATELET-ACTIVATING FACTOR ACETYLHYDROLASE"/>
    <property type="match status" value="1"/>
</dbReference>
<dbReference type="PANTHER" id="PTHR10272">
    <property type="entry name" value="PLATELET-ACTIVATING FACTOR ACETYLHYDROLASE"/>
    <property type="match status" value="1"/>
</dbReference>
<protein>
    <recommendedName>
        <fullName evidence="1 5">1-alkyl-2-acetylglycerophosphocholine esterase</fullName>
        <ecNumber evidence="1 5">3.1.1.47</ecNumber>
    </recommendedName>
</protein>
<dbReference type="AlphaFoldDB" id="A0A3L6L4Z7"/>
<name>A0A3L6L4Z7_9TRYP</name>
<dbReference type="Proteomes" id="UP000266743">
    <property type="component" value="Chromosome 9"/>
</dbReference>
<feature type="active site" description="Charge relay system" evidence="6">
    <location>
        <position position="320"/>
    </location>
</feature>
<dbReference type="InterPro" id="IPR029058">
    <property type="entry name" value="AB_hydrolase_fold"/>
</dbReference>
<evidence type="ECO:0000256" key="5">
    <source>
        <dbReference type="PIRNR" id="PIRNR018169"/>
    </source>
</evidence>
<comment type="catalytic activity">
    <reaction evidence="5">
        <text>a 1-O-alkyl-2-acetyl-sn-glycero-3-phosphocholine + H2O = a 1-O-alkyl-sn-glycero-3-phosphocholine + acetate + H(+)</text>
        <dbReference type="Rhea" id="RHEA:17777"/>
        <dbReference type="ChEBI" id="CHEBI:15377"/>
        <dbReference type="ChEBI" id="CHEBI:15378"/>
        <dbReference type="ChEBI" id="CHEBI:30089"/>
        <dbReference type="ChEBI" id="CHEBI:30909"/>
        <dbReference type="ChEBI" id="CHEBI:36707"/>
        <dbReference type="EC" id="3.1.1.47"/>
    </reaction>
</comment>
<evidence type="ECO:0000313" key="8">
    <source>
        <dbReference type="EMBL" id="RHW70611.1"/>
    </source>
</evidence>
<evidence type="ECO:0000256" key="4">
    <source>
        <dbReference type="ARBA" id="ARBA00023098"/>
    </source>
</evidence>
<feature type="active site" description="Charge relay system" evidence="6">
    <location>
        <position position="399"/>
    </location>
</feature>
<keyword evidence="3 5" id="KW-0442">Lipid degradation</keyword>
<dbReference type="GO" id="GO:0016042">
    <property type="term" value="P:lipid catabolic process"/>
    <property type="evidence" value="ECO:0007669"/>
    <property type="project" value="UniProtKB-KW"/>
</dbReference>
<dbReference type="InterPro" id="IPR016715">
    <property type="entry name" value="PAF_acetylhydro_eukaryote"/>
</dbReference>
<keyword evidence="7" id="KW-0812">Transmembrane</keyword>
<dbReference type="PIRSF" id="PIRSF018169">
    <property type="entry name" value="PAF_acetylhydrolase"/>
    <property type="match status" value="1"/>
</dbReference>
<evidence type="ECO:0000313" key="9">
    <source>
        <dbReference type="Proteomes" id="UP000266743"/>
    </source>
</evidence>
<dbReference type="SUPFAM" id="SSF53474">
    <property type="entry name" value="alpha/beta-Hydrolases"/>
    <property type="match status" value="1"/>
</dbReference>
<dbReference type="Pfam" id="PF03403">
    <property type="entry name" value="PAF-AH_p_II"/>
    <property type="match status" value="1"/>
</dbReference>